<evidence type="ECO:0000313" key="1">
    <source>
        <dbReference type="EMBL" id="PIU73534.1"/>
    </source>
</evidence>
<reference evidence="2" key="1">
    <citation type="submission" date="2017-09" db="EMBL/GenBank/DDBJ databases">
        <title>Depth-based differentiation of microbial function through sediment-hosted aquifers and enrichment of novel symbionts in the deep terrestrial subsurface.</title>
        <authorList>
            <person name="Probst A.J."/>
            <person name="Ladd B."/>
            <person name="Jarett J.K."/>
            <person name="Geller-Mcgrath D.E."/>
            <person name="Sieber C.M.K."/>
            <person name="Emerson J.B."/>
            <person name="Anantharaman K."/>
            <person name="Thomas B.C."/>
            <person name="Malmstrom R."/>
            <person name="Stieglmeier M."/>
            <person name="Klingl A."/>
            <person name="Woyke T."/>
            <person name="Ryan C.M."/>
            <person name="Banfield J.F."/>
        </authorList>
    </citation>
    <scope>NUCLEOTIDE SEQUENCE [LARGE SCALE GENOMIC DNA]</scope>
</reference>
<dbReference type="SUPFAM" id="SSF50475">
    <property type="entry name" value="FMN-binding split barrel"/>
    <property type="match status" value="1"/>
</dbReference>
<organism evidence="1 2">
    <name type="scientific">Candidatus Shapirobacteria bacterium CG06_land_8_20_14_3_00_40_12</name>
    <dbReference type="NCBI Taxonomy" id="1974881"/>
    <lineage>
        <taxon>Bacteria</taxon>
        <taxon>Candidatus Shapironibacteriota</taxon>
    </lineage>
</organism>
<proteinExistence type="predicted"/>
<name>A0A2M7ASD9_9BACT</name>
<comment type="caution">
    <text evidence="1">The sequence shown here is derived from an EMBL/GenBank/DDBJ whole genome shotgun (WGS) entry which is preliminary data.</text>
</comment>
<dbReference type="InterPro" id="IPR012349">
    <property type="entry name" value="Split_barrel_FMN-bd"/>
</dbReference>
<sequence>MIDKKGKPESAVMAIAVNDKGEVLMSTEPNTRKIQNLSINPLSSIIVGGLDSPSVQLDGETIIASGAMAQEVKNQILAIHPDTADYLSATSVFLKFTPKWLRYSDFSQNPPEILELDL</sequence>
<gene>
    <name evidence="1" type="ORF">COS78_02030</name>
</gene>
<protein>
    <recommendedName>
        <fullName evidence="3">Pyridoxamine 5'-phosphate oxidase putative domain-containing protein</fullName>
    </recommendedName>
</protein>
<accession>A0A2M7ASD9</accession>
<evidence type="ECO:0000313" key="2">
    <source>
        <dbReference type="Proteomes" id="UP000231407"/>
    </source>
</evidence>
<evidence type="ECO:0008006" key="3">
    <source>
        <dbReference type="Google" id="ProtNLM"/>
    </source>
</evidence>
<dbReference type="Proteomes" id="UP000231407">
    <property type="component" value="Unassembled WGS sequence"/>
</dbReference>
<dbReference type="Gene3D" id="2.30.110.10">
    <property type="entry name" value="Electron Transport, Fmn-binding Protein, Chain A"/>
    <property type="match status" value="1"/>
</dbReference>
<dbReference type="AlphaFoldDB" id="A0A2M7ASD9"/>
<dbReference type="EMBL" id="PEWA01000023">
    <property type="protein sequence ID" value="PIU73534.1"/>
    <property type="molecule type" value="Genomic_DNA"/>
</dbReference>